<dbReference type="RefSeq" id="WP_183329062.1">
    <property type="nucleotide sequence ID" value="NZ_JACHHK010000008.1"/>
</dbReference>
<dbReference type="PANTHER" id="PTHR43151:SF1">
    <property type="entry name" value="SSR2333 PROTEIN"/>
    <property type="match status" value="1"/>
</dbReference>
<sequence length="72" mass="8028">MKLSEGKEGTTYRVVSISVNEQTEHRLEALGMMIGTPVAILHRKRTGTMIIDLRGTRFALGSKLTERIEVEA</sequence>
<evidence type="ECO:0000259" key="2">
    <source>
        <dbReference type="SMART" id="SM00899"/>
    </source>
</evidence>
<organism evidence="3 4">
    <name type="scientific">Catenisphaera adipataccumulans</name>
    <dbReference type="NCBI Taxonomy" id="700500"/>
    <lineage>
        <taxon>Bacteria</taxon>
        <taxon>Bacillati</taxon>
        <taxon>Bacillota</taxon>
        <taxon>Erysipelotrichia</taxon>
        <taxon>Erysipelotrichales</taxon>
        <taxon>Erysipelotrichaceae</taxon>
        <taxon>Catenisphaera</taxon>
    </lineage>
</organism>
<dbReference type="Pfam" id="PF04023">
    <property type="entry name" value="FeoA"/>
    <property type="match status" value="1"/>
</dbReference>
<keyword evidence="1" id="KW-0408">Iron</keyword>
<dbReference type="GO" id="GO:0046914">
    <property type="term" value="F:transition metal ion binding"/>
    <property type="evidence" value="ECO:0007669"/>
    <property type="project" value="InterPro"/>
</dbReference>
<dbReference type="SMART" id="SM00899">
    <property type="entry name" value="FeoA"/>
    <property type="match status" value="1"/>
</dbReference>
<dbReference type="Gene3D" id="2.30.30.90">
    <property type="match status" value="1"/>
</dbReference>
<protein>
    <submittedName>
        <fullName evidence="3">Ferrous iron transport protein A</fullName>
    </submittedName>
</protein>
<comment type="caution">
    <text evidence="3">The sequence shown here is derived from an EMBL/GenBank/DDBJ whole genome shotgun (WGS) entry which is preliminary data.</text>
</comment>
<dbReference type="InterPro" id="IPR007167">
    <property type="entry name" value="Fe-transptr_FeoA-like"/>
</dbReference>
<feature type="domain" description="Ferrous iron transporter FeoA-like" evidence="2">
    <location>
        <begin position="1"/>
        <end position="72"/>
    </location>
</feature>
<evidence type="ECO:0000313" key="4">
    <source>
        <dbReference type="Proteomes" id="UP000539953"/>
    </source>
</evidence>
<dbReference type="InterPro" id="IPR008988">
    <property type="entry name" value="Transcriptional_repressor_C"/>
</dbReference>
<dbReference type="Proteomes" id="UP000539953">
    <property type="component" value="Unassembled WGS sequence"/>
</dbReference>
<evidence type="ECO:0000256" key="1">
    <source>
        <dbReference type="ARBA" id="ARBA00023004"/>
    </source>
</evidence>
<dbReference type="InterPro" id="IPR038157">
    <property type="entry name" value="FeoA_core_dom"/>
</dbReference>
<accession>A0A7W8D0I0</accession>
<gene>
    <name evidence="3" type="ORF">HNQ47_001808</name>
</gene>
<dbReference type="InterPro" id="IPR053184">
    <property type="entry name" value="FeoA-like"/>
</dbReference>
<dbReference type="PANTHER" id="PTHR43151">
    <property type="entry name" value="FEOA FAMILY PROTEIN"/>
    <property type="match status" value="1"/>
</dbReference>
<name>A0A7W8D0I0_9FIRM</name>
<dbReference type="EMBL" id="JACHHK010000008">
    <property type="protein sequence ID" value="MBB5183767.1"/>
    <property type="molecule type" value="Genomic_DNA"/>
</dbReference>
<reference evidence="3 4" key="1">
    <citation type="submission" date="2020-08" db="EMBL/GenBank/DDBJ databases">
        <title>Genomic Encyclopedia of Type Strains, Phase IV (KMG-IV): sequencing the most valuable type-strain genomes for metagenomic binning, comparative biology and taxonomic classification.</title>
        <authorList>
            <person name="Goeker M."/>
        </authorList>
    </citation>
    <scope>NUCLEOTIDE SEQUENCE [LARGE SCALE GENOMIC DNA]</scope>
    <source>
        <strain evidence="3 4">DSM 25799</strain>
    </source>
</reference>
<dbReference type="SUPFAM" id="SSF50037">
    <property type="entry name" value="C-terminal domain of transcriptional repressors"/>
    <property type="match status" value="1"/>
</dbReference>
<evidence type="ECO:0000313" key="3">
    <source>
        <dbReference type="EMBL" id="MBB5183767.1"/>
    </source>
</evidence>
<dbReference type="AlphaFoldDB" id="A0A7W8D0I0"/>
<proteinExistence type="predicted"/>
<keyword evidence="4" id="KW-1185">Reference proteome</keyword>